<dbReference type="EMBL" id="VUNZ01000001">
    <property type="protein sequence ID" value="KAA2223519.1"/>
    <property type="molecule type" value="Genomic_DNA"/>
</dbReference>
<reference evidence="3 4" key="1">
    <citation type="journal article" date="2015" name="Int. J. Syst. Evol. Microbiol.">
        <title>Chryseobacterium sediminis sp. nov., isolated from a river sediment.</title>
        <authorList>
            <person name="Kampfer P."/>
            <person name="Busse H.J."/>
            <person name="McInroy J.A."/>
            <person name="Glaeser S.P."/>
        </authorList>
    </citation>
    <scope>NUCLEOTIDE SEQUENCE [LARGE SCALE GENOMIC DNA]</scope>
    <source>
        <strain evidence="3 4">IMT-174</strain>
    </source>
</reference>
<evidence type="ECO:0000256" key="1">
    <source>
        <dbReference type="SAM" id="Phobius"/>
    </source>
</evidence>
<accession>A0A5B2UAE1</accession>
<dbReference type="Gene3D" id="1.20.1640.10">
    <property type="entry name" value="Multidrug efflux transporter AcrB transmembrane domain"/>
    <property type="match status" value="2"/>
</dbReference>
<feature type="transmembrane region" description="Helical" evidence="1">
    <location>
        <begin position="864"/>
        <end position="882"/>
    </location>
</feature>
<feature type="transmembrane region" description="Helical" evidence="1">
    <location>
        <begin position="919"/>
        <end position="940"/>
    </location>
</feature>
<feature type="domain" description="SSD" evidence="2">
    <location>
        <begin position="394"/>
        <end position="488"/>
    </location>
</feature>
<dbReference type="InterPro" id="IPR000731">
    <property type="entry name" value="SSD"/>
</dbReference>
<dbReference type="Gene3D" id="3.30.70.1430">
    <property type="entry name" value="Multidrug efflux transporter AcrB pore domain"/>
    <property type="match status" value="2"/>
</dbReference>
<keyword evidence="1" id="KW-0472">Membrane</keyword>
<dbReference type="PROSITE" id="PS50156">
    <property type="entry name" value="SSD"/>
    <property type="match status" value="1"/>
</dbReference>
<evidence type="ECO:0000313" key="3">
    <source>
        <dbReference type="EMBL" id="KAA2223519.1"/>
    </source>
</evidence>
<evidence type="ECO:0000259" key="2">
    <source>
        <dbReference type="PROSITE" id="PS50156"/>
    </source>
</evidence>
<dbReference type="PRINTS" id="PR00702">
    <property type="entry name" value="ACRIFLAVINRP"/>
</dbReference>
<dbReference type="Gene3D" id="3.30.70.1440">
    <property type="entry name" value="Multidrug efflux transporter AcrB pore domain"/>
    <property type="match status" value="1"/>
</dbReference>
<feature type="transmembrane region" description="Helical" evidence="1">
    <location>
        <begin position="360"/>
        <end position="380"/>
    </location>
</feature>
<feature type="transmembrane region" description="Helical" evidence="1">
    <location>
        <begin position="537"/>
        <end position="556"/>
    </location>
</feature>
<dbReference type="SUPFAM" id="SSF82866">
    <property type="entry name" value="Multidrug efflux transporter AcrB transmembrane domain"/>
    <property type="match status" value="2"/>
</dbReference>
<comment type="caution">
    <text evidence="3">The sequence shown here is derived from an EMBL/GenBank/DDBJ whole genome shotgun (WGS) entry which is preliminary data.</text>
</comment>
<feature type="transmembrane region" description="Helical" evidence="1">
    <location>
        <begin position="968"/>
        <end position="990"/>
    </location>
</feature>
<dbReference type="RefSeq" id="WP_149832441.1">
    <property type="nucleotide sequence ID" value="NZ_VUNZ01000001.1"/>
</dbReference>
<dbReference type="Gene3D" id="3.30.70.1320">
    <property type="entry name" value="Multidrug efflux transporter AcrB pore domain like"/>
    <property type="match status" value="1"/>
</dbReference>
<dbReference type="AlphaFoldDB" id="A0A5B2UAE1"/>
<feature type="transmembrane region" description="Helical" evidence="1">
    <location>
        <begin position="431"/>
        <end position="453"/>
    </location>
</feature>
<feature type="transmembrane region" description="Helical" evidence="1">
    <location>
        <begin position="889"/>
        <end position="913"/>
    </location>
</feature>
<dbReference type="Gene3D" id="3.30.2090.10">
    <property type="entry name" value="Multidrug efflux transporter AcrB TolC docking domain, DN and DC subdomains"/>
    <property type="match status" value="2"/>
</dbReference>
<organism evidence="3 4">
    <name type="scientific">Chryseobacterium sediminis</name>
    <dbReference type="NCBI Taxonomy" id="1679494"/>
    <lineage>
        <taxon>Bacteria</taxon>
        <taxon>Pseudomonadati</taxon>
        <taxon>Bacteroidota</taxon>
        <taxon>Flavobacteriia</taxon>
        <taxon>Flavobacteriales</taxon>
        <taxon>Weeksellaceae</taxon>
        <taxon>Chryseobacterium group</taxon>
        <taxon>Chryseobacterium</taxon>
    </lineage>
</organism>
<keyword evidence="1" id="KW-0812">Transmembrane</keyword>
<keyword evidence="1" id="KW-1133">Transmembrane helix</keyword>
<dbReference type="Pfam" id="PF00873">
    <property type="entry name" value="ACR_tran"/>
    <property type="match status" value="1"/>
</dbReference>
<feature type="transmembrane region" description="Helical" evidence="1">
    <location>
        <begin position="459"/>
        <end position="485"/>
    </location>
</feature>
<proteinExistence type="predicted"/>
<feature type="transmembrane region" description="Helical" evidence="1">
    <location>
        <begin position="334"/>
        <end position="353"/>
    </location>
</feature>
<dbReference type="OrthoDB" id="9757876at2"/>
<gene>
    <name evidence="3" type="ORF">FW780_04765</name>
</gene>
<dbReference type="PANTHER" id="PTHR32063">
    <property type="match status" value="1"/>
</dbReference>
<feature type="transmembrane region" description="Helical" evidence="1">
    <location>
        <begin position="12"/>
        <end position="34"/>
    </location>
</feature>
<evidence type="ECO:0000313" key="4">
    <source>
        <dbReference type="Proteomes" id="UP000323082"/>
    </source>
</evidence>
<feature type="transmembrane region" description="Helical" evidence="1">
    <location>
        <begin position="996"/>
        <end position="1022"/>
    </location>
</feature>
<dbReference type="SUPFAM" id="SSF82693">
    <property type="entry name" value="Multidrug efflux transporter AcrB pore domain, PN1, PN2, PC1 and PC2 subdomains"/>
    <property type="match status" value="3"/>
</dbReference>
<name>A0A5B2UAE1_9FLAO</name>
<dbReference type="Proteomes" id="UP000323082">
    <property type="component" value="Unassembled WGS sequence"/>
</dbReference>
<sequence>MKLAEISIKRPSLVIVLFTILTLGGILSYTLMGYELIPKFETNMVTISTVYPGASPAEVETSVTRKIEDAVGSLENVKKVESSSYESLSVIMVQLNDGADVDYALNDAQRKVNAILADLPEDVKAPSLNKFSLDDLPIITMSISSDKLNSKDLYDLLDKKIEPIFSRVNGVAQVDLVGGQEREIQVNLDEKKLQGYGLSIGDVQQSILSSNLDFPTGSLKTRTTKSTIRLSGKYKSTEEMNNLVVSNKNGAQVRLSDIATVFDSQKDVEKVARFNQFPTILMQVKKQSDANAVAVSESVQKTIKTVEEAYKVQGVKVKIVNDTTEFTLESANHVIFDLFLAIILVAIVMLLFLHSIRNAFIVMVSIPASLVAAFIGMNLMGYTLNLMSLLGLSLVVGILVDDAIVVLENIYRHMEMGKSKIRAAYDGASEIGFTVAAITLVIVVVFLPIAMSSGLVANILAQFCVTVVIATLLSLLASFTIIPWLSSRFGKLEHLTGKNWFEKFILWFEGLIDKFTHWITGILEWCLKTTLRRISTVVITFIVLISSFMLVAFGFIGGEFFPPIDRGQFLVQMELSKDATVEKTNQLTLDVEKFLRNDKDVVDLITTVGQQSTGFGGAQATTYQSEVQVNLTDKSERSESTNIKAAKIKRQLEEKFTGVEFKTAPIGIMGAENAPIEMVVTGPDNETAVKEATRILELLKKVPGAVDAELSTDTGSPEVQVSIDRDKMSSLGLNLSSVGQTMQTAFNGNTDGKFRAGEYEYDINIRFGDVNRQSIDDVKNLMFTNPQGQQVRLSQFADVKMGSGPSLLERRDKSPSVKVRAKAVGRPVGDVANEWANQFMNSNKKPIGVDYIWSGDMENQQEGFGTLGIALLAAIVLVYLVMVSLYDSFVYPFVVLFSIPLAMIGVMVILALTANSLNIFTMLGMIMLIGLVAKNAILIVDFTNARKAAGANTHDALVQANHARLRPILMTTIAMIFGMLPIALATGAGAEMNKGLAWVVIGGLTSSLFLTLIIVPVVYSLFDSVLRRMGKDTKVDYEAEMKADYVHRELNEDGFTPKHLDK</sequence>
<feature type="transmembrane region" description="Helical" evidence="1">
    <location>
        <begin position="386"/>
        <end position="410"/>
    </location>
</feature>
<protein>
    <submittedName>
        <fullName evidence="3">Efflux RND transporter permease subunit</fullName>
    </submittedName>
</protein>
<dbReference type="GO" id="GO:0005886">
    <property type="term" value="C:plasma membrane"/>
    <property type="evidence" value="ECO:0007669"/>
    <property type="project" value="TreeGrafter"/>
</dbReference>
<dbReference type="InterPro" id="IPR027463">
    <property type="entry name" value="AcrB_DN_DC_subdom"/>
</dbReference>
<dbReference type="InterPro" id="IPR001036">
    <property type="entry name" value="Acrflvin-R"/>
</dbReference>
<dbReference type="GO" id="GO:0042910">
    <property type="term" value="F:xenobiotic transmembrane transporter activity"/>
    <property type="evidence" value="ECO:0007669"/>
    <property type="project" value="TreeGrafter"/>
</dbReference>
<dbReference type="SUPFAM" id="SSF82714">
    <property type="entry name" value="Multidrug efflux transporter AcrB TolC docking domain, DN and DC subdomains"/>
    <property type="match status" value="2"/>
</dbReference>
<dbReference type="PANTHER" id="PTHR32063:SF0">
    <property type="entry name" value="SWARMING MOTILITY PROTEIN SWRC"/>
    <property type="match status" value="1"/>
</dbReference>